<keyword evidence="1" id="KW-1133">Transmembrane helix</keyword>
<sequence length="245" mass="29162">MTIARIFKYFIIIFVIIFFLILLDRLIYMLVSNDSSEPEFKIQGHRPILKEMVVNIESVNPTGTLYTCSKVQTILFKGDRLAFSNHDVWFYKIYFSYGEQVGFLEFENLYRESGGWDRINTIYVVKDDTGIRIEYYPVVSDNRQGRKVSPPVMRLDDFFAQYNIEKADQQFYKEKFYNFFAPDEQQYKKDPLDKAFLQKIEQETLDQKMFYDLDEADIQKMNIPETEKQILIKNVKGHQDLQSCN</sequence>
<keyword evidence="1" id="KW-0812">Transmembrane</keyword>
<evidence type="ECO:0000313" key="3">
    <source>
        <dbReference type="Proteomes" id="UP000273143"/>
    </source>
</evidence>
<dbReference type="Proteomes" id="UP000273143">
    <property type="component" value="Chromosome"/>
</dbReference>
<gene>
    <name evidence="2" type="ORF">DM558_06820</name>
</gene>
<proteinExistence type="predicted"/>
<keyword evidence="3" id="KW-1185">Reference proteome</keyword>
<feature type="transmembrane region" description="Helical" evidence="1">
    <location>
        <begin position="6"/>
        <end position="23"/>
    </location>
</feature>
<evidence type="ECO:0000313" key="2">
    <source>
        <dbReference type="EMBL" id="AZS50504.1"/>
    </source>
</evidence>
<dbReference type="KEGG" id="emo:DM558_06820"/>
<accession>A0A3Q9JKT4</accession>
<dbReference type="EMBL" id="CP029822">
    <property type="protein sequence ID" value="AZS50504.1"/>
    <property type="molecule type" value="Genomic_DNA"/>
</dbReference>
<keyword evidence="1" id="KW-0472">Membrane</keyword>
<name>A0A3Q9JKT4_9GAMM</name>
<reference evidence="3" key="1">
    <citation type="submission" date="2018-06" db="EMBL/GenBank/DDBJ databases">
        <title>Complete genome of Pseudomonas insecticola strain QZS01.</title>
        <authorList>
            <person name="Wang J."/>
            <person name="Su Q."/>
        </authorList>
    </citation>
    <scope>NUCLEOTIDE SEQUENCE [LARGE SCALE GENOMIC DNA]</scope>
    <source>
        <strain evidence="3">QZS01</strain>
    </source>
</reference>
<organism evidence="2 3">
    <name type="scientific">Entomomonas moraniae</name>
    <dbReference type="NCBI Taxonomy" id="2213226"/>
    <lineage>
        <taxon>Bacteria</taxon>
        <taxon>Pseudomonadati</taxon>
        <taxon>Pseudomonadota</taxon>
        <taxon>Gammaproteobacteria</taxon>
        <taxon>Pseudomonadales</taxon>
        <taxon>Pseudomonadaceae</taxon>
        <taxon>Entomomonas</taxon>
    </lineage>
</organism>
<protein>
    <submittedName>
        <fullName evidence="2">Uncharacterized protein</fullName>
    </submittedName>
</protein>
<dbReference type="AlphaFoldDB" id="A0A3Q9JKT4"/>
<evidence type="ECO:0000256" key="1">
    <source>
        <dbReference type="SAM" id="Phobius"/>
    </source>
</evidence>